<reference evidence="1 2" key="1">
    <citation type="submission" date="2019-04" db="EMBL/GenBank/DDBJ databases">
        <title>Complete genome sequencing of Piscirickettsia salmonis strain Psal-009.</title>
        <authorList>
            <person name="Schober I."/>
            <person name="Bunk B."/>
            <person name="Sproer C."/>
            <person name="Carril G.P."/>
            <person name="Riedel T."/>
            <person name="Flores-Herrera P.A."/>
            <person name="Nourdin-Galindo G."/>
            <person name="Marshall S.H."/>
            <person name="Overmann J."/>
        </authorList>
    </citation>
    <scope>NUCLEOTIDE SEQUENCE [LARGE SCALE GENOMIC DNA]</scope>
    <source>
        <strain evidence="1 2">Psal-009</strain>
    </source>
</reference>
<gene>
    <name evidence="1" type="ORF">Psal009_02492</name>
</gene>
<keyword evidence="2" id="KW-1185">Reference proteome</keyword>
<organism evidence="1 2">
    <name type="scientific">Piscirickettsia salmonis</name>
    <dbReference type="NCBI Taxonomy" id="1238"/>
    <lineage>
        <taxon>Bacteria</taxon>
        <taxon>Pseudomonadati</taxon>
        <taxon>Pseudomonadota</taxon>
        <taxon>Gammaproteobacteria</taxon>
        <taxon>Thiotrichales</taxon>
        <taxon>Piscirickettsiaceae</taxon>
        <taxon>Piscirickettsia</taxon>
    </lineage>
</organism>
<dbReference type="RefSeq" id="WP_155047101.1">
    <property type="nucleotide sequence ID" value="NZ_CP038893.1"/>
</dbReference>
<dbReference type="Proteomes" id="UP000422232">
    <property type="component" value="Chromosome"/>
</dbReference>
<evidence type="ECO:0000313" key="2">
    <source>
        <dbReference type="Proteomes" id="UP000422232"/>
    </source>
</evidence>
<dbReference type="EMBL" id="CP038908">
    <property type="protein sequence ID" value="QGO06577.1"/>
    <property type="molecule type" value="Genomic_DNA"/>
</dbReference>
<protein>
    <submittedName>
        <fullName evidence="1">Uncharacterized protein</fullName>
    </submittedName>
</protein>
<accession>A0A9Q6LKQ0</accession>
<sequence length="372" mass="41820">MPRYQLLEKMNGEKILDFDQESYILMNRKVRQHAKAHPGSLIAHIAGGMELISVVWHGACAAINIELLNFLADAEKGGIARVREFPAYLAQPDIAERVGLAMVQQKEENQKSDQGDLTARPIEQHMDFLFNTEWYLGYKKTVSTGPSFSARLALRDIVDELIMDTDSNAYCLGLSQLKHAVVVFKVAGKICYFDSNSGVFALPNTKVESIIAEELAVLIESDLQGNHELEEEIISCVDKLNIGVVEVRKLNIPFVLTAAEAELGRSQEEWRTSELVLRHQRQQELELEQEQSHEQELLRKSEKLERMSGLFTKASTKSPAPATLFEGRNDAFMSGWELECADQINQAERADFCEPVIEEAVPAMPPLRAMEC</sequence>
<proteinExistence type="predicted"/>
<name>A0A9Q6LKQ0_PISSA</name>
<dbReference type="AlphaFoldDB" id="A0A9Q6LKQ0"/>
<evidence type="ECO:0000313" key="1">
    <source>
        <dbReference type="EMBL" id="QGO06577.1"/>
    </source>
</evidence>